<dbReference type="NCBIfam" id="TIGR01764">
    <property type="entry name" value="excise"/>
    <property type="match status" value="1"/>
</dbReference>
<keyword evidence="3" id="KW-0614">Plasmid</keyword>
<dbReference type="EMBL" id="CP001343">
    <property type="protein sequence ID" value="ACL42586.1"/>
    <property type="molecule type" value="Genomic_DNA"/>
</dbReference>
<dbReference type="OrthoDB" id="5524782at2"/>
<dbReference type="HOGENOM" id="CLU_140176_4_1_11"/>
<evidence type="ECO:0000259" key="2">
    <source>
        <dbReference type="Pfam" id="PF12728"/>
    </source>
</evidence>
<dbReference type="GO" id="GO:0003677">
    <property type="term" value="F:DNA binding"/>
    <property type="evidence" value="ECO:0007669"/>
    <property type="project" value="InterPro"/>
</dbReference>
<dbReference type="eggNOG" id="COG3311">
    <property type="taxonomic scope" value="Bacteria"/>
</dbReference>
<evidence type="ECO:0000313" key="3">
    <source>
        <dbReference type="EMBL" id="ACL42586.1"/>
    </source>
</evidence>
<dbReference type="KEGG" id="ach:Achl_4635"/>
<protein>
    <submittedName>
        <fullName evidence="3">DNA binding domain protein, excisionase family</fullName>
    </submittedName>
</protein>
<accession>B8HJI8</accession>
<name>B8HJI8_PSECP</name>
<dbReference type="InterPro" id="IPR041657">
    <property type="entry name" value="HTH_17"/>
</dbReference>
<geneLocation type="plasmid" evidence="3 4">
    <name>pACHL02</name>
</geneLocation>
<feature type="region of interest" description="Disordered" evidence="1">
    <location>
        <begin position="1"/>
        <end position="20"/>
    </location>
</feature>
<dbReference type="InterPro" id="IPR010093">
    <property type="entry name" value="SinI_DNA-bd"/>
</dbReference>
<sequence>MPKWSKDIEQMPAPEPGKPRFPRLLTLAQISEILNVGMPAVYALVSSGELRALQLTGGRRMWRVSEDDLAAYLERCYQETRERIATGTITAEALDGED</sequence>
<feature type="domain" description="Helix-turn-helix" evidence="2">
    <location>
        <begin position="24"/>
        <end position="76"/>
    </location>
</feature>
<evidence type="ECO:0000313" key="4">
    <source>
        <dbReference type="Proteomes" id="UP000002505"/>
    </source>
</evidence>
<dbReference type="Proteomes" id="UP000002505">
    <property type="component" value="Plasmid pACHL02"/>
</dbReference>
<dbReference type="Pfam" id="PF12728">
    <property type="entry name" value="HTH_17"/>
    <property type="match status" value="1"/>
</dbReference>
<proteinExistence type="predicted"/>
<evidence type="ECO:0000256" key="1">
    <source>
        <dbReference type="SAM" id="MobiDB-lite"/>
    </source>
</evidence>
<gene>
    <name evidence="3" type="ordered locus">Achl_4635</name>
</gene>
<organism evidence="3 4">
    <name type="scientific">Pseudarthrobacter chlorophenolicus (strain ATCC 700700 / DSM 12829 / CIP 107037 / JCM 12360 / KCTC 9906 / NCIMB 13794 / A6)</name>
    <name type="common">Arthrobacter chlorophenolicus</name>
    <dbReference type="NCBI Taxonomy" id="452863"/>
    <lineage>
        <taxon>Bacteria</taxon>
        <taxon>Bacillati</taxon>
        <taxon>Actinomycetota</taxon>
        <taxon>Actinomycetes</taxon>
        <taxon>Micrococcales</taxon>
        <taxon>Micrococcaceae</taxon>
        <taxon>Pseudarthrobacter</taxon>
    </lineage>
</organism>
<dbReference type="AlphaFoldDB" id="B8HJI8"/>
<keyword evidence="4" id="KW-1185">Reference proteome</keyword>
<reference evidence="3" key="1">
    <citation type="submission" date="2009-01" db="EMBL/GenBank/DDBJ databases">
        <title>Complete sequence of plasmid2 of Arthrobacter chlorophenolicus A6.</title>
        <authorList>
            <consortium name="US DOE Joint Genome Institute"/>
            <person name="Lucas S."/>
            <person name="Copeland A."/>
            <person name="Lapidus A."/>
            <person name="Glavina del Rio T."/>
            <person name="Tice H."/>
            <person name="Bruce D."/>
            <person name="Goodwin L."/>
            <person name="Pitluck S."/>
            <person name="Goltsman E."/>
            <person name="Clum A."/>
            <person name="Larimer F."/>
            <person name="Land M."/>
            <person name="Hauser L."/>
            <person name="Kyrpides N."/>
            <person name="Mikhailova N."/>
            <person name="Jansson J."/>
            <person name="Richardson P."/>
        </authorList>
    </citation>
    <scope>NUCLEOTIDE SEQUENCE [LARGE SCALE GENOMIC DNA]</scope>
    <source>
        <strain evidence="3">A6</strain>
        <plasmid evidence="3">pACHL02</plasmid>
    </source>
</reference>